<dbReference type="EMBL" id="BAABGA010000099">
    <property type="protein sequence ID" value="GAA4468729.1"/>
    <property type="molecule type" value="Genomic_DNA"/>
</dbReference>
<proteinExistence type="predicted"/>
<reference evidence="9" key="1">
    <citation type="journal article" date="2019" name="Int. J. Syst. Evol. Microbiol.">
        <title>The Global Catalogue of Microorganisms (GCM) 10K type strain sequencing project: providing services to taxonomists for standard genome sequencing and annotation.</title>
        <authorList>
            <consortium name="The Broad Institute Genomics Platform"/>
            <consortium name="The Broad Institute Genome Sequencing Center for Infectious Disease"/>
            <person name="Wu L."/>
            <person name="Ma J."/>
        </authorList>
    </citation>
    <scope>NUCLEOTIDE SEQUENCE [LARGE SCALE GENOMIC DNA]</scope>
    <source>
        <strain evidence="9">JCM 17759</strain>
    </source>
</reference>
<dbReference type="SMART" id="SM00387">
    <property type="entry name" value="HATPase_c"/>
    <property type="match status" value="1"/>
</dbReference>
<keyword evidence="9" id="KW-1185">Reference proteome</keyword>
<evidence type="ECO:0000256" key="2">
    <source>
        <dbReference type="ARBA" id="ARBA00012438"/>
    </source>
</evidence>
<feature type="domain" description="Histidine kinase" evidence="6">
    <location>
        <begin position="36"/>
        <end position="254"/>
    </location>
</feature>
<evidence type="ECO:0000256" key="3">
    <source>
        <dbReference type="ARBA" id="ARBA00022553"/>
    </source>
</evidence>
<dbReference type="InterPro" id="IPR005467">
    <property type="entry name" value="His_kinase_dom"/>
</dbReference>
<name>A0ABP8NL41_9BACT</name>
<gene>
    <name evidence="8" type="ORF">GCM10023156_60110</name>
</gene>
<dbReference type="Gene3D" id="3.40.50.2300">
    <property type="match status" value="1"/>
</dbReference>
<dbReference type="EC" id="2.7.13.3" evidence="2"/>
<evidence type="ECO:0000313" key="9">
    <source>
        <dbReference type="Proteomes" id="UP001500840"/>
    </source>
</evidence>
<feature type="modified residue" description="4-aspartylphosphate" evidence="4">
    <location>
        <position position="323"/>
    </location>
</feature>
<evidence type="ECO:0000259" key="7">
    <source>
        <dbReference type="PROSITE" id="PS50110"/>
    </source>
</evidence>
<protein>
    <recommendedName>
        <fullName evidence="2">histidine kinase</fullName>
        <ecNumber evidence="2">2.7.13.3</ecNumber>
    </recommendedName>
</protein>
<feature type="domain" description="Response regulatory" evidence="7">
    <location>
        <begin position="273"/>
        <end position="390"/>
    </location>
</feature>
<dbReference type="CDD" id="cd00082">
    <property type="entry name" value="HisKA"/>
    <property type="match status" value="1"/>
</dbReference>
<dbReference type="InterPro" id="IPR003594">
    <property type="entry name" value="HATPase_dom"/>
</dbReference>
<dbReference type="SUPFAM" id="SSF55874">
    <property type="entry name" value="ATPase domain of HSP90 chaperone/DNA topoisomerase II/histidine kinase"/>
    <property type="match status" value="1"/>
</dbReference>
<feature type="region of interest" description="Disordered" evidence="5">
    <location>
        <begin position="1"/>
        <end position="20"/>
    </location>
</feature>
<dbReference type="PROSITE" id="PS50110">
    <property type="entry name" value="RESPONSE_REGULATORY"/>
    <property type="match status" value="1"/>
</dbReference>
<dbReference type="InterPro" id="IPR036890">
    <property type="entry name" value="HATPase_C_sf"/>
</dbReference>
<dbReference type="Pfam" id="PF02518">
    <property type="entry name" value="HATPase_c"/>
    <property type="match status" value="1"/>
</dbReference>
<dbReference type="Pfam" id="PF00512">
    <property type="entry name" value="HisKA"/>
    <property type="match status" value="1"/>
</dbReference>
<dbReference type="PROSITE" id="PS50109">
    <property type="entry name" value="HIS_KIN"/>
    <property type="match status" value="1"/>
</dbReference>
<dbReference type="Gene3D" id="1.10.287.130">
    <property type="match status" value="1"/>
</dbReference>
<organism evidence="8 9">
    <name type="scientific">Novipirellula rosea</name>
    <dbReference type="NCBI Taxonomy" id="1031540"/>
    <lineage>
        <taxon>Bacteria</taxon>
        <taxon>Pseudomonadati</taxon>
        <taxon>Planctomycetota</taxon>
        <taxon>Planctomycetia</taxon>
        <taxon>Pirellulales</taxon>
        <taxon>Pirellulaceae</taxon>
        <taxon>Novipirellula</taxon>
    </lineage>
</organism>
<dbReference type="InterPro" id="IPR011006">
    <property type="entry name" value="CheY-like_superfamily"/>
</dbReference>
<dbReference type="PANTHER" id="PTHR43547:SF2">
    <property type="entry name" value="HYBRID SIGNAL TRANSDUCTION HISTIDINE KINASE C"/>
    <property type="match status" value="1"/>
</dbReference>
<accession>A0ABP8NL41</accession>
<dbReference type="InterPro" id="IPR004358">
    <property type="entry name" value="Sig_transdc_His_kin-like_C"/>
</dbReference>
<dbReference type="PANTHER" id="PTHR43547">
    <property type="entry name" value="TWO-COMPONENT HISTIDINE KINASE"/>
    <property type="match status" value="1"/>
</dbReference>
<dbReference type="SUPFAM" id="SSF52172">
    <property type="entry name" value="CheY-like"/>
    <property type="match status" value="1"/>
</dbReference>
<sequence>MANNDTTLSEFPSQVFPDDHRQKPNAIDQLHRVTAILAHELRNPLSVLQAGIDLMDDDANDEHSLKKLFQTQVQQMTRLVEDLLDLSRSADGRVRVKRRPIDLLPRLNDAIKSVEQVVAQRNQRITINVTSEPLWLNGDPQRIVQIFTNLLSNASKYSEQGTEIVVSVARVENDTIEIRVCDHGIGIDAEDLAIVFDFFSQVKTSDSLAHSDGGLGIGLGLVRTLVQMHGGSAWATSEGIGKGSEFVVRLPSCEPQLSDQGRDQSVEPLVPARILIVDDQRSNVYMLNALLEKLGGHELRSASDGATALSVLAEFIPEIVLLDLGLPGMSGLELAKEIRQLEHCRHSLLVALTGYDDDQLRAEATAAGVDLYHLKPVSMDLLQQILRRRRIER</sequence>
<feature type="compositionally biased region" description="Polar residues" evidence="5">
    <location>
        <begin position="1"/>
        <end position="12"/>
    </location>
</feature>
<evidence type="ECO:0000256" key="1">
    <source>
        <dbReference type="ARBA" id="ARBA00000085"/>
    </source>
</evidence>
<evidence type="ECO:0000313" key="8">
    <source>
        <dbReference type="EMBL" id="GAA4468729.1"/>
    </source>
</evidence>
<comment type="catalytic activity">
    <reaction evidence="1">
        <text>ATP + protein L-histidine = ADP + protein N-phospho-L-histidine.</text>
        <dbReference type="EC" id="2.7.13.3"/>
    </reaction>
</comment>
<dbReference type="InterPro" id="IPR003661">
    <property type="entry name" value="HisK_dim/P_dom"/>
</dbReference>
<dbReference type="Pfam" id="PF00072">
    <property type="entry name" value="Response_reg"/>
    <property type="match status" value="1"/>
</dbReference>
<dbReference type="PRINTS" id="PR00344">
    <property type="entry name" value="BCTRLSENSOR"/>
</dbReference>
<dbReference type="SMART" id="SM00448">
    <property type="entry name" value="REC"/>
    <property type="match status" value="1"/>
</dbReference>
<dbReference type="SMART" id="SM00388">
    <property type="entry name" value="HisKA"/>
    <property type="match status" value="1"/>
</dbReference>
<dbReference type="SUPFAM" id="SSF47384">
    <property type="entry name" value="Homodimeric domain of signal transducing histidine kinase"/>
    <property type="match status" value="1"/>
</dbReference>
<evidence type="ECO:0000259" key="6">
    <source>
        <dbReference type="PROSITE" id="PS50109"/>
    </source>
</evidence>
<dbReference type="RefSeq" id="WP_345327363.1">
    <property type="nucleotide sequence ID" value="NZ_BAABGA010000099.1"/>
</dbReference>
<comment type="caution">
    <text evidence="8">The sequence shown here is derived from an EMBL/GenBank/DDBJ whole genome shotgun (WGS) entry which is preliminary data.</text>
</comment>
<dbReference type="Gene3D" id="3.30.565.10">
    <property type="entry name" value="Histidine kinase-like ATPase, C-terminal domain"/>
    <property type="match status" value="1"/>
</dbReference>
<evidence type="ECO:0000256" key="5">
    <source>
        <dbReference type="SAM" id="MobiDB-lite"/>
    </source>
</evidence>
<evidence type="ECO:0000256" key="4">
    <source>
        <dbReference type="PROSITE-ProRule" id="PRU00169"/>
    </source>
</evidence>
<keyword evidence="3 4" id="KW-0597">Phosphoprotein</keyword>
<dbReference type="InterPro" id="IPR036097">
    <property type="entry name" value="HisK_dim/P_sf"/>
</dbReference>
<dbReference type="InterPro" id="IPR001789">
    <property type="entry name" value="Sig_transdc_resp-reg_receiver"/>
</dbReference>
<dbReference type="Proteomes" id="UP001500840">
    <property type="component" value="Unassembled WGS sequence"/>
</dbReference>